<protein>
    <submittedName>
        <fullName evidence="1">Uncharacterized protein</fullName>
    </submittedName>
</protein>
<accession>A0A2R6VY75</accession>
<reference evidence="2" key="1">
    <citation type="journal article" date="2017" name="Cell">
        <title>Insights into land plant evolution garnered from the Marchantia polymorpha genome.</title>
        <authorList>
            <person name="Bowman J.L."/>
            <person name="Kohchi T."/>
            <person name="Yamato K.T."/>
            <person name="Jenkins J."/>
            <person name="Shu S."/>
            <person name="Ishizaki K."/>
            <person name="Yamaoka S."/>
            <person name="Nishihama R."/>
            <person name="Nakamura Y."/>
            <person name="Berger F."/>
            <person name="Adam C."/>
            <person name="Aki S.S."/>
            <person name="Althoff F."/>
            <person name="Araki T."/>
            <person name="Arteaga-Vazquez M.A."/>
            <person name="Balasubrmanian S."/>
            <person name="Barry K."/>
            <person name="Bauer D."/>
            <person name="Boehm C.R."/>
            <person name="Briginshaw L."/>
            <person name="Caballero-Perez J."/>
            <person name="Catarino B."/>
            <person name="Chen F."/>
            <person name="Chiyoda S."/>
            <person name="Chovatia M."/>
            <person name="Davies K.M."/>
            <person name="Delmans M."/>
            <person name="Demura T."/>
            <person name="Dierschke T."/>
            <person name="Dolan L."/>
            <person name="Dorantes-Acosta A.E."/>
            <person name="Eklund D.M."/>
            <person name="Florent S.N."/>
            <person name="Flores-Sandoval E."/>
            <person name="Fujiyama A."/>
            <person name="Fukuzawa H."/>
            <person name="Galik B."/>
            <person name="Grimanelli D."/>
            <person name="Grimwood J."/>
            <person name="Grossniklaus U."/>
            <person name="Hamada T."/>
            <person name="Haseloff J."/>
            <person name="Hetherington A.J."/>
            <person name="Higo A."/>
            <person name="Hirakawa Y."/>
            <person name="Hundley H.N."/>
            <person name="Ikeda Y."/>
            <person name="Inoue K."/>
            <person name="Inoue S.I."/>
            <person name="Ishida S."/>
            <person name="Jia Q."/>
            <person name="Kakita M."/>
            <person name="Kanazawa T."/>
            <person name="Kawai Y."/>
            <person name="Kawashima T."/>
            <person name="Kennedy M."/>
            <person name="Kinose K."/>
            <person name="Kinoshita T."/>
            <person name="Kohara Y."/>
            <person name="Koide E."/>
            <person name="Komatsu K."/>
            <person name="Kopischke S."/>
            <person name="Kubo M."/>
            <person name="Kyozuka J."/>
            <person name="Lagercrantz U."/>
            <person name="Lin S.S."/>
            <person name="Lindquist E."/>
            <person name="Lipzen A.M."/>
            <person name="Lu C.W."/>
            <person name="De Luna E."/>
            <person name="Martienssen R.A."/>
            <person name="Minamino N."/>
            <person name="Mizutani M."/>
            <person name="Mizutani M."/>
            <person name="Mochizuki N."/>
            <person name="Monte I."/>
            <person name="Mosher R."/>
            <person name="Nagasaki H."/>
            <person name="Nakagami H."/>
            <person name="Naramoto S."/>
            <person name="Nishitani K."/>
            <person name="Ohtani M."/>
            <person name="Okamoto T."/>
            <person name="Okumura M."/>
            <person name="Phillips J."/>
            <person name="Pollak B."/>
            <person name="Reinders A."/>
            <person name="Rovekamp M."/>
            <person name="Sano R."/>
            <person name="Sawa S."/>
            <person name="Schmid M.W."/>
            <person name="Shirakawa M."/>
            <person name="Solano R."/>
            <person name="Spunde A."/>
            <person name="Suetsugu N."/>
            <person name="Sugano S."/>
            <person name="Sugiyama A."/>
            <person name="Sun R."/>
            <person name="Suzuki Y."/>
            <person name="Takenaka M."/>
            <person name="Takezawa D."/>
            <person name="Tomogane H."/>
            <person name="Tsuzuki M."/>
            <person name="Ueda T."/>
            <person name="Umeda M."/>
            <person name="Ward J.M."/>
            <person name="Watanabe Y."/>
            <person name="Yazaki K."/>
            <person name="Yokoyama R."/>
            <person name="Yoshitake Y."/>
            <person name="Yotsui I."/>
            <person name="Zachgo S."/>
            <person name="Schmutz J."/>
        </authorList>
    </citation>
    <scope>NUCLEOTIDE SEQUENCE [LARGE SCALE GENOMIC DNA]</scope>
    <source>
        <strain evidence="2">Tak-1</strain>
    </source>
</reference>
<organism evidence="1 2">
    <name type="scientific">Marchantia polymorpha</name>
    <name type="common">Common liverwort</name>
    <name type="synonym">Marchantia aquatica</name>
    <dbReference type="NCBI Taxonomy" id="3197"/>
    <lineage>
        <taxon>Eukaryota</taxon>
        <taxon>Viridiplantae</taxon>
        <taxon>Streptophyta</taxon>
        <taxon>Embryophyta</taxon>
        <taxon>Marchantiophyta</taxon>
        <taxon>Marchantiopsida</taxon>
        <taxon>Marchantiidae</taxon>
        <taxon>Marchantiales</taxon>
        <taxon>Marchantiaceae</taxon>
        <taxon>Marchantia</taxon>
    </lineage>
</organism>
<proteinExistence type="predicted"/>
<evidence type="ECO:0000313" key="2">
    <source>
        <dbReference type="Proteomes" id="UP000244005"/>
    </source>
</evidence>
<sequence>MYDSHKDHLVYLTEGTKTQMLLRLQFLIEEKNCCLISASKWLLFPLLLLLYCVQEACGNRFGSSCAMKDLELVEYSTPINMIQDLSIWITP</sequence>
<name>A0A2R6VY75_MARPO</name>
<keyword evidence="2" id="KW-1185">Reference proteome</keyword>
<dbReference type="EMBL" id="KZ773494">
    <property type="protein sequence ID" value="PTQ26555.1"/>
    <property type="molecule type" value="Genomic_DNA"/>
</dbReference>
<dbReference type="Proteomes" id="UP000244005">
    <property type="component" value="Unassembled WGS sequence"/>
</dbReference>
<gene>
    <name evidence="1" type="ORF">MARPO_1002s0002</name>
</gene>
<dbReference type="AlphaFoldDB" id="A0A2R6VY75"/>
<evidence type="ECO:0000313" key="1">
    <source>
        <dbReference type="EMBL" id="PTQ26555.1"/>
    </source>
</evidence>